<feature type="compositionally biased region" description="Pro residues" evidence="11">
    <location>
        <begin position="411"/>
        <end position="429"/>
    </location>
</feature>
<evidence type="ECO:0000256" key="5">
    <source>
        <dbReference type="ARBA" id="ARBA00022692"/>
    </source>
</evidence>
<dbReference type="InterPro" id="IPR001611">
    <property type="entry name" value="Leu-rich_rpt"/>
</dbReference>
<dbReference type="InterPro" id="IPR003591">
    <property type="entry name" value="Leu-rich_rpt_typical-subtyp"/>
</dbReference>
<evidence type="ECO:0000256" key="4">
    <source>
        <dbReference type="ARBA" id="ARBA00022614"/>
    </source>
</evidence>
<dbReference type="FunFam" id="3.80.10.10:FF:000041">
    <property type="entry name" value="LRR receptor-like serine/threonine-protein kinase ERECTA"/>
    <property type="match status" value="1"/>
</dbReference>
<dbReference type="Gene3D" id="3.80.10.10">
    <property type="entry name" value="Ribonuclease Inhibitor"/>
    <property type="match status" value="3"/>
</dbReference>
<dbReference type="AlphaFoldDB" id="A0ABD1NKE1"/>
<gene>
    <name evidence="13" type="ORF">Fmac_002576</name>
</gene>
<dbReference type="PRINTS" id="PR00019">
    <property type="entry name" value="LEURICHRPT"/>
</dbReference>
<evidence type="ECO:0000256" key="2">
    <source>
        <dbReference type="ARBA" id="ARBA00009592"/>
    </source>
</evidence>
<keyword evidence="9" id="KW-0472">Membrane</keyword>
<dbReference type="InterPro" id="IPR032675">
    <property type="entry name" value="LRR_dom_sf"/>
</dbReference>
<comment type="similarity">
    <text evidence="2">Belongs to the RLP family.</text>
</comment>
<dbReference type="PANTHER" id="PTHR48009:SF7">
    <property type="entry name" value="LEUCINE-RICH REPEAT (LRR) FAMILY PROTEIN"/>
    <property type="match status" value="1"/>
</dbReference>
<evidence type="ECO:0008006" key="15">
    <source>
        <dbReference type="Google" id="ProtNLM"/>
    </source>
</evidence>
<feature type="chain" id="PRO_5044874393" description="Leucine-rich repeat-containing N-terminal plant-type domain-containing protein" evidence="12">
    <location>
        <begin position="22"/>
        <end position="429"/>
    </location>
</feature>
<evidence type="ECO:0000256" key="3">
    <source>
        <dbReference type="ARBA" id="ARBA00022475"/>
    </source>
</evidence>
<evidence type="ECO:0000256" key="10">
    <source>
        <dbReference type="ARBA" id="ARBA00023180"/>
    </source>
</evidence>
<keyword evidence="4" id="KW-0433">Leucine-rich repeat</keyword>
<feature type="signal peptide" evidence="12">
    <location>
        <begin position="1"/>
        <end position="21"/>
    </location>
</feature>
<dbReference type="PANTHER" id="PTHR48009">
    <property type="entry name" value="LEUCINE-RICH REPEAT (LRR) FAMILY PROTEIN"/>
    <property type="match status" value="1"/>
</dbReference>
<dbReference type="SUPFAM" id="SSF52058">
    <property type="entry name" value="L domain-like"/>
    <property type="match status" value="1"/>
</dbReference>
<evidence type="ECO:0000256" key="6">
    <source>
        <dbReference type="ARBA" id="ARBA00022729"/>
    </source>
</evidence>
<feature type="region of interest" description="Disordered" evidence="11">
    <location>
        <begin position="405"/>
        <end position="429"/>
    </location>
</feature>
<name>A0ABD1NKE1_9FABA</name>
<evidence type="ECO:0000256" key="11">
    <source>
        <dbReference type="SAM" id="MobiDB-lite"/>
    </source>
</evidence>
<dbReference type="Proteomes" id="UP001603857">
    <property type="component" value="Unassembled WGS sequence"/>
</dbReference>
<keyword evidence="3" id="KW-1003">Cell membrane</keyword>
<evidence type="ECO:0000256" key="7">
    <source>
        <dbReference type="ARBA" id="ARBA00022737"/>
    </source>
</evidence>
<organism evidence="13 14">
    <name type="scientific">Flemingia macrophylla</name>
    <dbReference type="NCBI Taxonomy" id="520843"/>
    <lineage>
        <taxon>Eukaryota</taxon>
        <taxon>Viridiplantae</taxon>
        <taxon>Streptophyta</taxon>
        <taxon>Embryophyta</taxon>
        <taxon>Tracheophyta</taxon>
        <taxon>Spermatophyta</taxon>
        <taxon>Magnoliopsida</taxon>
        <taxon>eudicotyledons</taxon>
        <taxon>Gunneridae</taxon>
        <taxon>Pentapetalae</taxon>
        <taxon>rosids</taxon>
        <taxon>fabids</taxon>
        <taxon>Fabales</taxon>
        <taxon>Fabaceae</taxon>
        <taxon>Papilionoideae</taxon>
        <taxon>50 kb inversion clade</taxon>
        <taxon>NPAAA clade</taxon>
        <taxon>indigoferoid/millettioid clade</taxon>
        <taxon>Phaseoleae</taxon>
        <taxon>Flemingia</taxon>
    </lineage>
</organism>
<dbReference type="GO" id="GO:0005886">
    <property type="term" value="C:plasma membrane"/>
    <property type="evidence" value="ECO:0007669"/>
    <property type="project" value="UniProtKB-SubCell"/>
</dbReference>
<dbReference type="SMART" id="SM00369">
    <property type="entry name" value="LRR_TYP"/>
    <property type="match status" value="7"/>
</dbReference>
<dbReference type="FunFam" id="3.80.10.10:FF:000356">
    <property type="entry name" value="LRR receptor-like serine/threonine-protein kinase"/>
    <property type="match status" value="1"/>
</dbReference>
<keyword evidence="8" id="KW-1133">Transmembrane helix</keyword>
<evidence type="ECO:0000256" key="8">
    <source>
        <dbReference type="ARBA" id="ARBA00022989"/>
    </source>
</evidence>
<dbReference type="InterPro" id="IPR053213">
    <property type="entry name" value="RLP29"/>
</dbReference>
<evidence type="ECO:0000256" key="9">
    <source>
        <dbReference type="ARBA" id="ARBA00023136"/>
    </source>
</evidence>
<evidence type="ECO:0000313" key="14">
    <source>
        <dbReference type="Proteomes" id="UP001603857"/>
    </source>
</evidence>
<keyword evidence="14" id="KW-1185">Reference proteome</keyword>
<dbReference type="Pfam" id="PF13855">
    <property type="entry name" value="LRR_8"/>
    <property type="match status" value="2"/>
</dbReference>
<comment type="caution">
    <text evidence="13">The sequence shown here is derived from an EMBL/GenBank/DDBJ whole genome shotgun (WGS) entry which is preliminary data.</text>
</comment>
<evidence type="ECO:0000256" key="12">
    <source>
        <dbReference type="SAM" id="SignalP"/>
    </source>
</evidence>
<dbReference type="EMBL" id="JBGMDY010000001">
    <property type="protein sequence ID" value="KAL2348576.1"/>
    <property type="molecule type" value="Genomic_DNA"/>
</dbReference>
<sequence length="429" mass="46354">MGYPIAIILTWGLLLLLGAESKTHSGDAEVLKNLKQGMEPGSVKPGSCVSAWDFTMDPCDNLLSQKFTCGFRCDAVVSGLSRVTELALDQAGYAGSLSNLTWNLPYLETLDLSHNYFSGEIPDSFSNLTRLKRLSLSSNSFSGEIPPSLAALPNLQELYLDNNNLRGTIPQGFTSLKTLELQSNNLNLHLSINLPSLEYLDLSDNAVNGEFPPSLPLSLVQISIRNNNLSGLLPAGSFRSLKRLEVLDLSSNRIAGSVPSVLFALPSLQQLTLSFNHLTGVQAPYKGAEARSGLVAVDLSNNRLLGWVPSFMAVMPRLSSLSLENNELTGRIPTGFGVKAVFPGAGVAALERLLLGGNYLVGGIPRPLLELKRDSANVSLGDNCLYRCPRTFFFCQGPQQKPLDRCKRFNPPSPSSPSPSPSFPSLPTY</sequence>
<keyword evidence="10" id="KW-0325">Glycoprotein</keyword>
<accession>A0ABD1NKE1</accession>
<reference evidence="13 14" key="1">
    <citation type="submission" date="2024-08" db="EMBL/GenBank/DDBJ databases">
        <title>Insights into the chromosomal genome structure of Flemingia macrophylla.</title>
        <authorList>
            <person name="Ding Y."/>
            <person name="Zhao Y."/>
            <person name="Bi W."/>
            <person name="Wu M."/>
            <person name="Zhao G."/>
            <person name="Gong Y."/>
            <person name="Li W."/>
            <person name="Zhang P."/>
        </authorList>
    </citation>
    <scope>NUCLEOTIDE SEQUENCE [LARGE SCALE GENOMIC DNA]</scope>
    <source>
        <strain evidence="13">DYQJB</strain>
        <tissue evidence="13">Leaf</tissue>
    </source>
</reference>
<evidence type="ECO:0000256" key="1">
    <source>
        <dbReference type="ARBA" id="ARBA00004251"/>
    </source>
</evidence>
<proteinExistence type="inferred from homology"/>
<comment type="subcellular location">
    <subcellularLocation>
        <location evidence="1">Cell membrane</location>
        <topology evidence="1">Single-pass type I membrane protein</topology>
    </subcellularLocation>
</comment>
<keyword evidence="7" id="KW-0677">Repeat</keyword>
<evidence type="ECO:0000313" key="13">
    <source>
        <dbReference type="EMBL" id="KAL2348576.1"/>
    </source>
</evidence>
<dbReference type="Pfam" id="PF00560">
    <property type="entry name" value="LRR_1"/>
    <property type="match status" value="2"/>
</dbReference>
<protein>
    <recommendedName>
        <fullName evidence="15">Leucine-rich repeat-containing N-terminal plant-type domain-containing protein</fullName>
    </recommendedName>
</protein>
<keyword evidence="6 12" id="KW-0732">Signal</keyword>
<keyword evidence="5" id="KW-0812">Transmembrane</keyword>